<evidence type="ECO:0000313" key="2">
    <source>
        <dbReference type="EMBL" id="EHL04089.1"/>
    </source>
</evidence>
<keyword evidence="1" id="KW-0472">Membrane</keyword>
<comment type="caution">
    <text evidence="2">The sequence shown here is derived from an EMBL/GenBank/DDBJ whole genome shotgun (WGS) entry which is preliminary data.</text>
</comment>
<reference evidence="2 3" key="1">
    <citation type="submission" date="2011-08" db="EMBL/GenBank/DDBJ databases">
        <authorList>
            <person name="Weinstock G."/>
            <person name="Sodergren E."/>
            <person name="Clifton S."/>
            <person name="Fulton L."/>
            <person name="Fulton B."/>
            <person name="Courtney L."/>
            <person name="Fronick C."/>
            <person name="Harrison M."/>
            <person name="Strong C."/>
            <person name="Farmer C."/>
            <person name="Delahaunty K."/>
            <person name="Markovic C."/>
            <person name="Hall O."/>
            <person name="Minx P."/>
            <person name="Tomlinson C."/>
            <person name="Mitreva M."/>
            <person name="Hou S."/>
            <person name="Chen J."/>
            <person name="Wollam A."/>
            <person name="Pepin K.H."/>
            <person name="Johnson M."/>
            <person name="Bhonagiri V."/>
            <person name="Zhang X."/>
            <person name="Suruliraj S."/>
            <person name="Warren W."/>
            <person name="Chinwalla A."/>
            <person name="Mardis E.R."/>
            <person name="Wilson R.K."/>
        </authorList>
    </citation>
    <scope>NUCLEOTIDE SEQUENCE [LARGE SCALE GENOMIC DNA]</scope>
    <source>
        <strain evidence="2 3">DP7</strain>
    </source>
</reference>
<dbReference type="Gene3D" id="2.60.320.10">
    <property type="entry name" value="N-utilization substance G protein NusG, insert domain"/>
    <property type="match status" value="1"/>
</dbReference>
<proteinExistence type="predicted"/>
<accession>G9XW74</accession>
<dbReference type="Proteomes" id="UP000004416">
    <property type="component" value="Unassembled WGS sequence"/>
</dbReference>
<dbReference type="CDD" id="cd09846">
    <property type="entry name" value="DUF1312"/>
    <property type="match status" value="1"/>
</dbReference>
<dbReference type="EMBL" id="AFZX01000138">
    <property type="protein sequence ID" value="EHL04089.1"/>
    <property type="molecule type" value="Genomic_DNA"/>
</dbReference>
<evidence type="ECO:0000313" key="3">
    <source>
        <dbReference type="Proteomes" id="UP000004416"/>
    </source>
</evidence>
<dbReference type="PATRIC" id="fig|537010.4.peg.4882"/>
<dbReference type="InterPro" id="IPR038690">
    <property type="entry name" value="NusG_2_sf"/>
</dbReference>
<protein>
    <submittedName>
        <fullName evidence="2">Uncharacterized protein</fullName>
    </submittedName>
</protein>
<name>G9XW74_DESHA</name>
<dbReference type="Pfam" id="PF07009">
    <property type="entry name" value="NusG_II"/>
    <property type="match status" value="1"/>
</dbReference>
<evidence type="ECO:0000256" key="1">
    <source>
        <dbReference type="SAM" id="Phobius"/>
    </source>
</evidence>
<keyword evidence="1" id="KW-1133">Transmembrane helix</keyword>
<sequence>MNLLIAGYRGLERTMQAEGKRKKGDLLIILVVLIIGVGAAVPWLWNQLNPGGGNGEHERIAVITRDGKEVARINLDKVTEPQHFHYEGGIALTIVAENGKIRFLESQCPDQICVKTGSLSKPGDFAACLPAGTIVTIEGDEYE</sequence>
<feature type="transmembrane region" description="Helical" evidence="1">
    <location>
        <begin position="26"/>
        <end position="45"/>
    </location>
</feature>
<dbReference type="AlphaFoldDB" id="G9XW74"/>
<dbReference type="HOGENOM" id="CLU_130936_1_2_9"/>
<gene>
    <name evidence="2" type="ORF">HMPREF0322_05241</name>
</gene>
<organism evidence="2 3">
    <name type="scientific">Desulfitobacterium hafniense DP7</name>
    <dbReference type="NCBI Taxonomy" id="537010"/>
    <lineage>
        <taxon>Bacteria</taxon>
        <taxon>Bacillati</taxon>
        <taxon>Bacillota</taxon>
        <taxon>Clostridia</taxon>
        <taxon>Eubacteriales</taxon>
        <taxon>Desulfitobacteriaceae</taxon>
        <taxon>Desulfitobacterium</taxon>
    </lineage>
</organism>
<keyword evidence="1" id="KW-0812">Transmembrane</keyword>